<evidence type="ECO:0000256" key="1">
    <source>
        <dbReference type="ARBA" id="ARBA00004613"/>
    </source>
</evidence>
<evidence type="ECO:0000256" key="6">
    <source>
        <dbReference type="ARBA" id="ARBA00023180"/>
    </source>
</evidence>
<keyword evidence="8" id="KW-1133">Transmembrane helix</keyword>
<dbReference type="EMBL" id="JBEDNZ010000002">
    <property type="protein sequence ID" value="KAL0850853.1"/>
    <property type="molecule type" value="Genomic_DNA"/>
</dbReference>
<feature type="region of interest" description="Disordered" evidence="7">
    <location>
        <begin position="127"/>
        <end position="147"/>
    </location>
</feature>
<dbReference type="GO" id="GO:0005615">
    <property type="term" value="C:extracellular space"/>
    <property type="evidence" value="ECO:0007669"/>
    <property type="project" value="UniProtKB-KW"/>
</dbReference>
<evidence type="ECO:0000313" key="11">
    <source>
        <dbReference type="Proteomes" id="UP001549921"/>
    </source>
</evidence>
<comment type="similarity">
    <text evidence="2">Belongs to the tumor necrosis factor family.</text>
</comment>
<reference evidence="10 11" key="1">
    <citation type="submission" date="2024-06" db="EMBL/GenBank/DDBJ databases">
        <title>A chromosome-level genome assembly of beet webworm, Loxostege sticticalis.</title>
        <authorList>
            <person name="Zhang Y."/>
        </authorList>
    </citation>
    <scope>NUCLEOTIDE SEQUENCE [LARGE SCALE GENOMIC DNA]</scope>
    <source>
        <strain evidence="10">AQ028</strain>
        <tissue evidence="10">Male pupae</tissue>
    </source>
</reference>
<evidence type="ECO:0000256" key="3">
    <source>
        <dbReference type="ARBA" id="ARBA00022514"/>
    </source>
</evidence>
<comment type="subcellular location">
    <subcellularLocation>
        <location evidence="1">Secreted</location>
    </subcellularLocation>
</comment>
<dbReference type="PROSITE" id="PS50049">
    <property type="entry name" value="THD_2"/>
    <property type="match status" value="1"/>
</dbReference>
<evidence type="ECO:0000256" key="2">
    <source>
        <dbReference type="ARBA" id="ARBA00008670"/>
    </source>
</evidence>
<feature type="domain" description="THD" evidence="9">
    <location>
        <begin position="195"/>
        <end position="339"/>
    </location>
</feature>
<dbReference type="AlphaFoldDB" id="A0ABD0TNQ0"/>
<dbReference type="Proteomes" id="UP001549921">
    <property type="component" value="Unassembled WGS sequence"/>
</dbReference>
<organism evidence="10 11">
    <name type="scientific">Loxostege sticticalis</name>
    <name type="common">Beet webworm moth</name>
    <dbReference type="NCBI Taxonomy" id="481309"/>
    <lineage>
        <taxon>Eukaryota</taxon>
        <taxon>Metazoa</taxon>
        <taxon>Ecdysozoa</taxon>
        <taxon>Arthropoda</taxon>
        <taxon>Hexapoda</taxon>
        <taxon>Insecta</taxon>
        <taxon>Pterygota</taxon>
        <taxon>Neoptera</taxon>
        <taxon>Endopterygota</taxon>
        <taxon>Lepidoptera</taxon>
        <taxon>Glossata</taxon>
        <taxon>Ditrysia</taxon>
        <taxon>Pyraloidea</taxon>
        <taxon>Crambidae</taxon>
        <taxon>Pyraustinae</taxon>
        <taxon>Loxostege</taxon>
    </lineage>
</organism>
<proteinExistence type="inferred from homology"/>
<evidence type="ECO:0000256" key="8">
    <source>
        <dbReference type="SAM" id="Phobius"/>
    </source>
</evidence>
<keyword evidence="3" id="KW-0202">Cytokine</keyword>
<evidence type="ECO:0000259" key="9">
    <source>
        <dbReference type="PROSITE" id="PS50049"/>
    </source>
</evidence>
<dbReference type="InterPro" id="IPR008983">
    <property type="entry name" value="Tumour_necrosis_fac-like_dom"/>
</dbReference>
<keyword evidence="6" id="KW-0325">Glycoprotein</keyword>
<keyword evidence="5" id="KW-1015">Disulfide bond</keyword>
<dbReference type="GO" id="GO:0005125">
    <property type="term" value="F:cytokine activity"/>
    <property type="evidence" value="ECO:0007669"/>
    <property type="project" value="UniProtKB-KW"/>
</dbReference>
<dbReference type="InterPro" id="IPR006052">
    <property type="entry name" value="TNF_dom"/>
</dbReference>
<evidence type="ECO:0000256" key="4">
    <source>
        <dbReference type="ARBA" id="ARBA00022525"/>
    </source>
</evidence>
<sequence length="341" mass="38480">MDGERKIHISEGVPLNSTGAANIFLNTGKSTAKLNSPDGTVIHLKTEKPADLGVHINTTFSVASSKKIRLLFILNFLFSVICMILSCSVAFYYWNEMVSMRKQMDMIRDQFLMQSLGSDKTQASPLVSYQRPLPGSDIRQPRMDNSKDEDTVLNPRRYFVENLGEDMLLVDSTRKSPRRENLPVHDLSLTSKEPLVVQFNGAIRETNMGTQSIVGPWVRDSETSTRNSETKIELSNNSNYFTIKEGGLYVVYAQIVYLTQSPNCYFIWARQTGQNPRLLSTCASGDDSSQRPLEKSQISCAVQTVARLYKGDIVNIAQREQNRTLWLRPGYSYFGFIKLSS</sequence>
<evidence type="ECO:0000313" key="10">
    <source>
        <dbReference type="EMBL" id="KAL0850853.1"/>
    </source>
</evidence>
<dbReference type="PANTHER" id="PTHR15151:SF24">
    <property type="entry name" value="A PROLIFERATION-INDUCING LIGAND-LIKE PROTEIN-RELATED"/>
    <property type="match status" value="1"/>
</dbReference>
<name>A0ABD0TNQ0_LOXSC</name>
<keyword evidence="8" id="KW-0472">Membrane</keyword>
<comment type="caution">
    <text evidence="10">The sequence shown here is derived from an EMBL/GenBank/DDBJ whole genome shotgun (WGS) entry which is preliminary data.</text>
</comment>
<feature type="transmembrane region" description="Helical" evidence="8">
    <location>
        <begin position="70"/>
        <end position="94"/>
    </location>
</feature>
<dbReference type="Pfam" id="PF00229">
    <property type="entry name" value="TNF"/>
    <property type="match status" value="1"/>
</dbReference>
<dbReference type="SUPFAM" id="SSF49842">
    <property type="entry name" value="TNF-like"/>
    <property type="match status" value="1"/>
</dbReference>
<evidence type="ECO:0000256" key="7">
    <source>
        <dbReference type="SAM" id="MobiDB-lite"/>
    </source>
</evidence>
<gene>
    <name evidence="10" type="ORF">ABMA28_006768</name>
</gene>
<protein>
    <recommendedName>
        <fullName evidence="9">THD domain-containing protein</fullName>
    </recommendedName>
</protein>
<dbReference type="PANTHER" id="PTHR15151">
    <property type="entry name" value="PROTEIN EIGER"/>
    <property type="match status" value="1"/>
</dbReference>
<dbReference type="Gene3D" id="2.60.120.40">
    <property type="match status" value="1"/>
</dbReference>
<keyword evidence="8" id="KW-0812">Transmembrane</keyword>
<evidence type="ECO:0000256" key="5">
    <source>
        <dbReference type="ARBA" id="ARBA00023157"/>
    </source>
</evidence>
<keyword evidence="4" id="KW-0964">Secreted</keyword>
<accession>A0ABD0TNQ0</accession>
<dbReference type="InterPro" id="IPR051748">
    <property type="entry name" value="TNF_Ligand_Superfamily"/>
</dbReference>